<proteinExistence type="predicted"/>
<dbReference type="Gene3D" id="3.80.10.10">
    <property type="entry name" value="Ribonuclease Inhibitor"/>
    <property type="match status" value="1"/>
</dbReference>
<evidence type="ECO:0000313" key="1">
    <source>
        <dbReference type="EMBL" id="TBU57786.1"/>
    </source>
</evidence>
<gene>
    <name evidence="1" type="ORF">BD310DRAFT_959397</name>
</gene>
<accession>A0A4Q9P0T2</accession>
<protein>
    <submittedName>
        <fullName evidence="1">Uncharacterized protein</fullName>
    </submittedName>
</protein>
<keyword evidence="2" id="KW-1185">Reference proteome</keyword>
<dbReference type="InterPro" id="IPR032675">
    <property type="entry name" value="LRR_dom_sf"/>
</dbReference>
<dbReference type="EMBL" id="ML145133">
    <property type="protein sequence ID" value="TBU57786.1"/>
    <property type="molecule type" value="Genomic_DNA"/>
</dbReference>
<organism evidence="1 2">
    <name type="scientific">Dichomitus squalens</name>
    <dbReference type="NCBI Taxonomy" id="114155"/>
    <lineage>
        <taxon>Eukaryota</taxon>
        <taxon>Fungi</taxon>
        <taxon>Dikarya</taxon>
        <taxon>Basidiomycota</taxon>
        <taxon>Agaricomycotina</taxon>
        <taxon>Agaricomycetes</taxon>
        <taxon>Polyporales</taxon>
        <taxon>Polyporaceae</taxon>
        <taxon>Dichomitus</taxon>
    </lineage>
</organism>
<dbReference type="SUPFAM" id="SSF52047">
    <property type="entry name" value="RNI-like"/>
    <property type="match status" value="1"/>
</dbReference>
<dbReference type="STRING" id="114155.A0A4Q9P0T2"/>
<dbReference type="AlphaFoldDB" id="A0A4Q9P0T2"/>
<name>A0A4Q9P0T2_9APHY</name>
<dbReference type="Proteomes" id="UP000292082">
    <property type="component" value="Unassembled WGS sequence"/>
</dbReference>
<evidence type="ECO:0000313" key="2">
    <source>
        <dbReference type="Proteomes" id="UP000292082"/>
    </source>
</evidence>
<sequence>MSLGPTLALANQDVLYTVFEHFVASETAWYDFDIMTRRVKSVDDPEEIVRRRTLASCARVCRAFLFPAMTILWRDLDSLEPLNALVQHRASQVTESMCLPWLPTYAQYSRWVRAVRNSWTAPSPLPSCASADVGQPPLSLSRLVRLRWVQKVPGTMDLLQLLSPALHSLHIVFRGAPAWDHHRRCEYQTFVETLLLRAAESAPCLTYLRITRGNGILEDWLRPVCRFSRVQVLDILEPAYDAVTTSDLLPRLGAMKSLRSLKLRLPAAVGHAFDNGTQSFTALRVLDLGSRFASLHDAIKMLRLVSSPYLESVHVDGCECETGLLSAGLHDLCTVLDARFAPTLRTISLSITPIGSPIAFEQPLVKYLKPLLRIRHLADVRLHLASKNVSVVVSVSDFVTIAESWPHLEHLELSYVPSGKAPSLRALIPLARLCPFLTHVQLPRIDARDVEMASIPPHRSLMSFSISDGGWDSLIPDPQGVAYFLRKLFPNAELGRPHLASEQWCRTAKEFRDSRARKDRGNDLVYCWTPLVVLEVGHSPCN</sequence>
<reference evidence="1 2" key="1">
    <citation type="submission" date="2019-01" db="EMBL/GenBank/DDBJ databases">
        <title>Draft genome sequences of three monokaryotic isolates of the white-rot basidiomycete fungus Dichomitus squalens.</title>
        <authorList>
            <consortium name="DOE Joint Genome Institute"/>
            <person name="Lopez S.C."/>
            <person name="Andreopoulos B."/>
            <person name="Pangilinan J."/>
            <person name="Lipzen A."/>
            <person name="Riley R."/>
            <person name="Ahrendt S."/>
            <person name="Ng V."/>
            <person name="Barry K."/>
            <person name="Daum C."/>
            <person name="Grigoriev I.V."/>
            <person name="Hilden K.S."/>
            <person name="Makela M.R."/>
            <person name="de Vries R.P."/>
        </authorList>
    </citation>
    <scope>NUCLEOTIDE SEQUENCE [LARGE SCALE GENOMIC DNA]</scope>
    <source>
        <strain evidence="1 2">CBS 464.89</strain>
    </source>
</reference>